<dbReference type="AlphaFoldDB" id="A0A0G1VT45"/>
<dbReference type="InterPro" id="IPR014039">
    <property type="entry name" value="Transl_elong_EFTs/EF1B_dimer"/>
</dbReference>
<evidence type="ECO:0000259" key="6">
    <source>
        <dbReference type="Pfam" id="PF00889"/>
    </source>
</evidence>
<gene>
    <name evidence="5" type="primary">tsf</name>
    <name evidence="7" type="ORF">UY44_C0001G0030</name>
</gene>
<dbReference type="PANTHER" id="PTHR11741:SF0">
    <property type="entry name" value="ELONGATION FACTOR TS, MITOCHONDRIAL"/>
    <property type="match status" value="1"/>
</dbReference>
<evidence type="ECO:0000313" key="8">
    <source>
        <dbReference type="Proteomes" id="UP000033965"/>
    </source>
</evidence>
<comment type="similarity">
    <text evidence="1 5">Belongs to the EF-Ts family.</text>
</comment>
<dbReference type="CDD" id="cd14275">
    <property type="entry name" value="UBA_EF-Ts"/>
    <property type="match status" value="1"/>
</dbReference>
<protein>
    <recommendedName>
        <fullName evidence="2 5">Elongation factor Ts</fullName>
        <shortName evidence="5">EF-Ts</shortName>
    </recommendedName>
</protein>
<dbReference type="GO" id="GO:0003746">
    <property type="term" value="F:translation elongation factor activity"/>
    <property type="evidence" value="ECO:0007669"/>
    <property type="project" value="UniProtKB-UniRule"/>
</dbReference>
<sequence>MITTEQIKTLRDSTGISVMQCKKALEEAGGDSEKALVILRKKGGDIAAKKADRTLGAGVVSAYIHGNGSVGAMVELSCETDFVSKNDAFKALAYDIAMHVAASSPLYLRAEDVAETETAKAREVFAKEVEGKPAAIQEKIMQGKLASYFGEKTLLEQPFIKNPELTIKGLIDSAVQKFGEKIEIARFTRFSVLSK</sequence>
<dbReference type="PATRIC" id="fig|1618669.3.peg.33"/>
<dbReference type="Pfam" id="PF00889">
    <property type="entry name" value="EF_TS"/>
    <property type="match status" value="1"/>
</dbReference>
<dbReference type="HAMAP" id="MF_00050">
    <property type="entry name" value="EF_Ts"/>
    <property type="match status" value="1"/>
</dbReference>
<dbReference type="FunFam" id="1.10.8.10:FF:000001">
    <property type="entry name" value="Elongation factor Ts"/>
    <property type="match status" value="1"/>
</dbReference>
<dbReference type="InterPro" id="IPR001816">
    <property type="entry name" value="Transl_elong_EFTs/EF1B"/>
</dbReference>
<dbReference type="Gene3D" id="1.10.286.20">
    <property type="match status" value="1"/>
</dbReference>
<dbReference type="InterPro" id="IPR009060">
    <property type="entry name" value="UBA-like_sf"/>
</dbReference>
<keyword evidence="5" id="KW-0963">Cytoplasm</keyword>
<dbReference type="Gene3D" id="3.30.479.20">
    <property type="entry name" value="Elongation factor Ts, dimerisation domain"/>
    <property type="match status" value="1"/>
</dbReference>
<proteinExistence type="inferred from homology"/>
<evidence type="ECO:0000313" key="7">
    <source>
        <dbReference type="EMBL" id="KKW09465.1"/>
    </source>
</evidence>
<dbReference type="Proteomes" id="UP000033965">
    <property type="component" value="Unassembled WGS sequence"/>
</dbReference>
<dbReference type="EMBL" id="LCPZ01000001">
    <property type="protein sequence ID" value="KKW09465.1"/>
    <property type="molecule type" value="Genomic_DNA"/>
</dbReference>
<dbReference type="GO" id="GO:0005737">
    <property type="term" value="C:cytoplasm"/>
    <property type="evidence" value="ECO:0007669"/>
    <property type="project" value="UniProtKB-SubCell"/>
</dbReference>
<dbReference type="InterPro" id="IPR036402">
    <property type="entry name" value="EF-Ts_dimer_sf"/>
</dbReference>
<feature type="domain" description="Translation elongation factor EFTs/EF1B dimerisation" evidence="6">
    <location>
        <begin position="43"/>
        <end position="192"/>
    </location>
</feature>
<feature type="region of interest" description="Involved in Mg(2+) ion dislocation from EF-Tu" evidence="5">
    <location>
        <begin position="80"/>
        <end position="83"/>
    </location>
</feature>
<evidence type="ECO:0000256" key="4">
    <source>
        <dbReference type="ARBA" id="ARBA00022917"/>
    </source>
</evidence>
<dbReference type="SUPFAM" id="SSF46934">
    <property type="entry name" value="UBA-like"/>
    <property type="match status" value="1"/>
</dbReference>
<dbReference type="PANTHER" id="PTHR11741">
    <property type="entry name" value="ELONGATION FACTOR TS"/>
    <property type="match status" value="1"/>
</dbReference>
<evidence type="ECO:0000256" key="3">
    <source>
        <dbReference type="ARBA" id="ARBA00022768"/>
    </source>
</evidence>
<evidence type="ECO:0000256" key="2">
    <source>
        <dbReference type="ARBA" id="ARBA00016956"/>
    </source>
</evidence>
<comment type="subcellular location">
    <subcellularLocation>
        <location evidence="5">Cytoplasm</location>
    </subcellularLocation>
</comment>
<organism evidence="7 8">
    <name type="scientific">Candidatus Kaiserbacteria bacterium GW2011_GWA2_49_19</name>
    <dbReference type="NCBI Taxonomy" id="1618669"/>
    <lineage>
        <taxon>Bacteria</taxon>
        <taxon>Candidatus Kaiseribacteriota</taxon>
    </lineage>
</organism>
<evidence type="ECO:0000256" key="5">
    <source>
        <dbReference type="HAMAP-Rule" id="MF_00050"/>
    </source>
</evidence>
<reference evidence="7 8" key="1">
    <citation type="journal article" date="2015" name="Nature">
        <title>rRNA introns, odd ribosomes, and small enigmatic genomes across a large radiation of phyla.</title>
        <authorList>
            <person name="Brown C.T."/>
            <person name="Hug L.A."/>
            <person name="Thomas B.C."/>
            <person name="Sharon I."/>
            <person name="Castelle C.J."/>
            <person name="Singh A."/>
            <person name="Wilkins M.J."/>
            <person name="Williams K.H."/>
            <person name="Banfield J.F."/>
        </authorList>
    </citation>
    <scope>NUCLEOTIDE SEQUENCE [LARGE SCALE GENOMIC DNA]</scope>
</reference>
<dbReference type="InterPro" id="IPR018101">
    <property type="entry name" value="Transl_elong_Ts_CS"/>
</dbReference>
<comment type="caution">
    <text evidence="7">The sequence shown here is derived from an EMBL/GenBank/DDBJ whole genome shotgun (WGS) entry which is preliminary data.</text>
</comment>
<keyword evidence="4 5" id="KW-0648">Protein biosynthesis</keyword>
<accession>A0A0G1VT45</accession>
<keyword evidence="3 5" id="KW-0251">Elongation factor</keyword>
<dbReference type="PROSITE" id="PS01127">
    <property type="entry name" value="EF_TS_2"/>
    <property type="match status" value="1"/>
</dbReference>
<evidence type="ECO:0000256" key="1">
    <source>
        <dbReference type="ARBA" id="ARBA00005532"/>
    </source>
</evidence>
<name>A0A0G1VT45_9BACT</name>
<comment type="function">
    <text evidence="5">Associates with the EF-Tu.GDP complex and induces the exchange of GDP to GTP. It remains bound to the aminoacyl-tRNA.EF-Tu.GTP complex up to the GTP hydrolysis stage on the ribosome.</text>
</comment>
<dbReference type="SUPFAM" id="SSF54713">
    <property type="entry name" value="Elongation factor Ts (EF-Ts), dimerisation domain"/>
    <property type="match status" value="1"/>
</dbReference>
<dbReference type="Gene3D" id="1.10.8.10">
    <property type="entry name" value="DNA helicase RuvA subunit, C-terminal domain"/>
    <property type="match status" value="1"/>
</dbReference>